<gene>
    <name evidence="4" type="ORF">IBL28_15015</name>
</gene>
<feature type="compositionally biased region" description="Basic and acidic residues" evidence="2">
    <location>
        <begin position="1051"/>
        <end position="1061"/>
    </location>
</feature>
<dbReference type="Proteomes" id="UP000653730">
    <property type="component" value="Unassembled WGS sequence"/>
</dbReference>
<feature type="region of interest" description="Disordered" evidence="2">
    <location>
        <begin position="939"/>
        <end position="972"/>
    </location>
</feature>
<feature type="compositionally biased region" description="Basic and acidic residues" evidence="2">
    <location>
        <begin position="676"/>
        <end position="743"/>
    </location>
</feature>
<comment type="caution">
    <text evidence="4">The sequence shown here is derived from an EMBL/GenBank/DDBJ whole genome shotgun (WGS) entry which is preliminary data.</text>
</comment>
<feature type="transmembrane region" description="Helical" evidence="3">
    <location>
        <begin position="66"/>
        <end position="88"/>
    </location>
</feature>
<evidence type="ECO:0000313" key="4">
    <source>
        <dbReference type="EMBL" id="MBC9797283.1"/>
    </source>
</evidence>
<feature type="region of interest" description="Disordered" evidence="2">
    <location>
        <begin position="1048"/>
        <end position="1070"/>
    </location>
</feature>
<accession>A0A926JU42</accession>
<evidence type="ECO:0000313" key="5">
    <source>
        <dbReference type="Proteomes" id="UP000653730"/>
    </source>
</evidence>
<evidence type="ECO:0000256" key="1">
    <source>
        <dbReference type="SAM" id="Coils"/>
    </source>
</evidence>
<keyword evidence="1" id="KW-0175">Coiled coil</keyword>
<dbReference type="PANTHER" id="PTHR23159:SF31">
    <property type="entry name" value="CENTROSOME-ASSOCIATED PROTEIN CEP250 ISOFORM X1"/>
    <property type="match status" value="1"/>
</dbReference>
<feature type="transmembrane region" description="Helical" evidence="3">
    <location>
        <begin position="167"/>
        <end position="187"/>
    </location>
</feature>
<keyword evidence="3" id="KW-0472">Membrane</keyword>
<evidence type="ECO:0008006" key="6">
    <source>
        <dbReference type="Google" id="ProtNLM"/>
    </source>
</evidence>
<evidence type="ECO:0000256" key="2">
    <source>
        <dbReference type="SAM" id="MobiDB-lite"/>
    </source>
</evidence>
<keyword evidence="3" id="KW-0812">Transmembrane</keyword>
<dbReference type="AlphaFoldDB" id="A0A926JU42"/>
<dbReference type="RefSeq" id="WP_187966420.1">
    <property type="nucleotide sequence ID" value="NZ_JACVDC010000053.1"/>
</dbReference>
<dbReference type="EMBL" id="JACVDC010000053">
    <property type="protein sequence ID" value="MBC9797283.1"/>
    <property type="molecule type" value="Genomic_DNA"/>
</dbReference>
<feature type="coiled-coil region" evidence="1">
    <location>
        <begin position="515"/>
        <end position="552"/>
    </location>
</feature>
<keyword evidence="5" id="KW-1185">Reference proteome</keyword>
<feature type="transmembrane region" description="Helical" evidence="3">
    <location>
        <begin position="35"/>
        <end position="60"/>
    </location>
</feature>
<proteinExistence type="predicted"/>
<evidence type="ECO:0000256" key="3">
    <source>
        <dbReference type="SAM" id="Phobius"/>
    </source>
</evidence>
<keyword evidence="3" id="KW-1133">Transmembrane helix</keyword>
<organism evidence="4 5">
    <name type="scientific">Sinomicrobium weinanense</name>
    <dbReference type="NCBI Taxonomy" id="2842200"/>
    <lineage>
        <taxon>Bacteria</taxon>
        <taxon>Pseudomonadati</taxon>
        <taxon>Bacteroidota</taxon>
        <taxon>Flavobacteriia</taxon>
        <taxon>Flavobacteriales</taxon>
        <taxon>Flavobacteriaceae</taxon>
        <taxon>Sinomicrobium</taxon>
    </lineage>
</organism>
<feature type="region of interest" description="Disordered" evidence="2">
    <location>
        <begin position="676"/>
        <end position="767"/>
    </location>
</feature>
<feature type="compositionally biased region" description="Basic and acidic residues" evidence="2">
    <location>
        <begin position="943"/>
        <end position="969"/>
    </location>
</feature>
<name>A0A926JU42_9FLAO</name>
<reference evidence="4 5" key="1">
    <citation type="submission" date="2020-09" db="EMBL/GenBank/DDBJ databases">
        <title>Sinomicrobium weinanense sp. nov., a halophilic bacteria isolated from saline-alkali soil.</title>
        <authorList>
            <person name="Wu P."/>
            <person name="Ren H."/>
            <person name="Mei Y."/>
            <person name="Liang Y."/>
            <person name="Chen Z."/>
        </authorList>
    </citation>
    <scope>NUCLEOTIDE SEQUENCE [LARGE SCALE GENOMIC DNA]</scope>
    <source>
        <strain evidence="4 5">FJxs</strain>
    </source>
</reference>
<sequence>MQPQREKEKIQGFGIIRQKLETFIRRYYVNELIKGALLFTAIGLLYLIFTLLVEHFLWLGRGGRAVLFWLFFGVAVFLLYRFIAVPLFKLFRIQKGISHEEASRIIGNHFPEVGDKLLNVLQLSGNSSEENKNELLVASIEQKSAELQPFPFHIAVDIKKNLHYAKYALIPIVIILLVWVSGNINWFSDSYNRVVHYQSAFEPPAPFQFFVVNNTLSAIEGKPFEIQVRTTGDVVPEDVEIHYGEETYFMQKEGPGNFNYVFKRPDKSVDFYLSANDVQSRPYRLEIVNAPAMTGFEMYLNYPAYLKMSPDTLTGTGNATVPEGTKITWKLNTENAEKVNWISKDSAASFKEISRNGKEAGFEWSARVYRDTDYEISTGSTDLPDYESLGFGIVVIKDEYPEIEVKEVRDSLSVSSTNFAGQISDDNGFYGLKMVYYPENKEEQRSEKKININTSGNVDRFIDIFPGKLSLEEGLSYTVFFEVTDNDALRGGKSARSGLFTYRVRTGEEIEREQLQQQKGAIRSLERSLGNMEEQRRELNQINTLNMEKEEKTFNDRQKIDNFLERQLQQEKTMQKFTKELSDHLKKSPGDKEDEAQKKLLEERLERQKEEIDKNEKLLEELKELTDKLKREDMAKRLEKLSKSQQNNKRNLEQVLELTKRYYVTQKAEKLSREMEKLGEEQEKLSGEKSENSSEKQEELNEKFDQLKKESEELEKENSELKKPMELGRDEKKEQSVSEEQQKALENLQNENTEKAKQQQRNAGQKMKQMAGKMKSAMQSGSASDDMEDATVLRQILKNVVAFSFEQEDLMKKVNEMREDHPSYSVTIRKQHDLKEAFEHIDDSIFALSLRRPELSEMVNKEITDAHFHIDKAIERLSENEVYRGASSQQYAFTAANNLAALLGNILDNLQQNMGMGKGDGENEIQLPDIIQSQEQLNQQMKDAMENTEKKGEEGKKNEDEKTNEKDGEGQSEELYEIYKQQQMLRQAIEKQLSDKSGDGNRGKKDKLLKEMEQVEDELLRDGFNESTLKKMLNLRHELLKLQDAAMEQGEENRRESHTNEKGFQGKQGELNPELEEYLRGIEILNRQVLPLRQIYKKKVKEYFKKDD</sequence>
<protein>
    <recommendedName>
        <fullName evidence="6">DUF4175 family protein</fullName>
    </recommendedName>
</protein>
<dbReference type="PANTHER" id="PTHR23159">
    <property type="entry name" value="CENTROSOMAL PROTEIN 2"/>
    <property type="match status" value="1"/>
</dbReference>